<feature type="region of interest" description="Disordered" evidence="1">
    <location>
        <begin position="36"/>
        <end position="55"/>
    </location>
</feature>
<dbReference type="OrthoDB" id="3787958at2759"/>
<evidence type="ECO:0000313" key="4">
    <source>
        <dbReference type="RefSeq" id="XP_033575824.1"/>
    </source>
</evidence>
<dbReference type="RefSeq" id="XP_033575824.1">
    <property type="nucleotide sequence ID" value="XM_033720132.1"/>
</dbReference>
<reference evidence="4" key="2">
    <citation type="submission" date="2020-04" db="EMBL/GenBank/DDBJ databases">
        <authorList>
            <consortium name="NCBI Genome Project"/>
        </authorList>
    </citation>
    <scope>NUCLEOTIDE SEQUENCE</scope>
    <source>
        <strain evidence="4">CBS 304.34</strain>
    </source>
</reference>
<gene>
    <name evidence="2 4" type="ORF">BDZ99DRAFT_463719</name>
</gene>
<evidence type="ECO:0000313" key="3">
    <source>
        <dbReference type="Proteomes" id="UP000504636"/>
    </source>
</evidence>
<sequence length="179" mass="20862">MLEAGLGLQQTSCNCGWSELMLCIWQMVRAKRNRQRENEEQYRGKESDTKMQSSTEVPVTGIFNHEEPPLWCMVELFIRAGADIYHMWHYSLKDPTDPDDIWTPTSYAIMWEVEEEWCEALKACGLDPREVYEEEDRRRSRYVRLHGGDATGVDLEELDLPSKSGLRKRGNRISNSNDD</sequence>
<reference evidence="2 4" key="1">
    <citation type="journal article" date="2020" name="Stud. Mycol.">
        <title>101 Dothideomycetes genomes: a test case for predicting lifestyles and emergence of pathogens.</title>
        <authorList>
            <person name="Haridas S."/>
            <person name="Albert R."/>
            <person name="Binder M."/>
            <person name="Bloem J."/>
            <person name="Labutti K."/>
            <person name="Salamov A."/>
            <person name="Andreopoulos B."/>
            <person name="Baker S."/>
            <person name="Barry K."/>
            <person name="Bills G."/>
            <person name="Bluhm B."/>
            <person name="Cannon C."/>
            <person name="Castanera R."/>
            <person name="Culley D."/>
            <person name="Daum C."/>
            <person name="Ezra D."/>
            <person name="Gonzalez J."/>
            <person name="Henrissat B."/>
            <person name="Kuo A."/>
            <person name="Liang C."/>
            <person name="Lipzen A."/>
            <person name="Lutzoni F."/>
            <person name="Magnuson J."/>
            <person name="Mondo S."/>
            <person name="Nolan M."/>
            <person name="Ohm R."/>
            <person name="Pangilinan J."/>
            <person name="Park H.-J."/>
            <person name="Ramirez L."/>
            <person name="Alfaro M."/>
            <person name="Sun H."/>
            <person name="Tritt A."/>
            <person name="Yoshinaga Y."/>
            <person name="Zwiers L.-H."/>
            <person name="Turgeon B."/>
            <person name="Goodwin S."/>
            <person name="Spatafora J."/>
            <person name="Crous P."/>
            <person name="Grigoriev I."/>
        </authorList>
    </citation>
    <scope>NUCLEOTIDE SEQUENCE</scope>
    <source>
        <strain evidence="2 4">CBS 304.34</strain>
    </source>
</reference>
<feature type="compositionally biased region" description="Basic and acidic residues" evidence="1">
    <location>
        <begin position="36"/>
        <end position="49"/>
    </location>
</feature>
<evidence type="ECO:0000313" key="2">
    <source>
        <dbReference type="EMBL" id="KAF2808860.1"/>
    </source>
</evidence>
<name>A0A6A6YJ95_9PEZI</name>
<organism evidence="2">
    <name type="scientific">Mytilinidion resinicola</name>
    <dbReference type="NCBI Taxonomy" id="574789"/>
    <lineage>
        <taxon>Eukaryota</taxon>
        <taxon>Fungi</taxon>
        <taxon>Dikarya</taxon>
        <taxon>Ascomycota</taxon>
        <taxon>Pezizomycotina</taxon>
        <taxon>Dothideomycetes</taxon>
        <taxon>Pleosporomycetidae</taxon>
        <taxon>Mytilinidiales</taxon>
        <taxon>Mytilinidiaceae</taxon>
        <taxon>Mytilinidion</taxon>
    </lineage>
</organism>
<proteinExistence type="predicted"/>
<dbReference type="AlphaFoldDB" id="A0A6A6YJ95"/>
<protein>
    <submittedName>
        <fullName evidence="2 4">Uncharacterized protein</fullName>
    </submittedName>
</protein>
<keyword evidence="3" id="KW-1185">Reference proteome</keyword>
<dbReference type="GeneID" id="54461025"/>
<accession>A0A6A6YJ95</accession>
<evidence type="ECO:0000256" key="1">
    <source>
        <dbReference type="SAM" id="MobiDB-lite"/>
    </source>
</evidence>
<reference evidence="4" key="3">
    <citation type="submission" date="2025-04" db="UniProtKB">
        <authorList>
            <consortium name="RefSeq"/>
        </authorList>
    </citation>
    <scope>IDENTIFICATION</scope>
    <source>
        <strain evidence="4">CBS 304.34</strain>
    </source>
</reference>
<dbReference type="Proteomes" id="UP000504636">
    <property type="component" value="Unplaced"/>
</dbReference>
<dbReference type="EMBL" id="MU003702">
    <property type="protein sequence ID" value="KAF2808860.1"/>
    <property type="molecule type" value="Genomic_DNA"/>
</dbReference>